<protein>
    <recommendedName>
        <fullName evidence="4">Protein RALF-like 33</fullName>
    </recommendedName>
</protein>
<dbReference type="Proteomes" id="UP000236161">
    <property type="component" value="Unassembled WGS sequence"/>
</dbReference>
<evidence type="ECO:0000256" key="1">
    <source>
        <dbReference type="SAM" id="SignalP"/>
    </source>
</evidence>
<evidence type="ECO:0000313" key="2">
    <source>
        <dbReference type="EMBL" id="PKA53958.1"/>
    </source>
</evidence>
<feature type="signal peptide" evidence="1">
    <location>
        <begin position="1"/>
        <end position="21"/>
    </location>
</feature>
<reference evidence="2 3" key="1">
    <citation type="journal article" date="2017" name="Nature">
        <title>The Apostasia genome and the evolution of orchids.</title>
        <authorList>
            <person name="Zhang G.Q."/>
            <person name="Liu K.W."/>
            <person name="Li Z."/>
            <person name="Lohaus R."/>
            <person name="Hsiao Y.Y."/>
            <person name="Niu S.C."/>
            <person name="Wang J.Y."/>
            <person name="Lin Y.C."/>
            <person name="Xu Q."/>
            <person name="Chen L.J."/>
            <person name="Yoshida K."/>
            <person name="Fujiwara S."/>
            <person name="Wang Z.W."/>
            <person name="Zhang Y.Q."/>
            <person name="Mitsuda N."/>
            <person name="Wang M."/>
            <person name="Liu G.H."/>
            <person name="Pecoraro L."/>
            <person name="Huang H.X."/>
            <person name="Xiao X.J."/>
            <person name="Lin M."/>
            <person name="Wu X.Y."/>
            <person name="Wu W.L."/>
            <person name="Chen Y.Y."/>
            <person name="Chang S.B."/>
            <person name="Sakamoto S."/>
            <person name="Ohme-Takagi M."/>
            <person name="Yagi M."/>
            <person name="Zeng S.J."/>
            <person name="Shen C.Y."/>
            <person name="Yeh C.M."/>
            <person name="Luo Y.B."/>
            <person name="Tsai W.C."/>
            <person name="Van de Peer Y."/>
            <person name="Liu Z.J."/>
        </authorList>
    </citation>
    <scope>NUCLEOTIDE SEQUENCE [LARGE SCALE GENOMIC DNA]</scope>
    <source>
        <strain evidence="3">cv. Shenzhen</strain>
        <tissue evidence="2">Stem</tissue>
    </source>
</reference>
<dbReference type="AlphaFoldDB" id="A0A2I0AEJ4"/>
<organism evidence="2 3">
    <name type="scientific">Apostasia shenzhenica</name>
    <dbReference type="NCBI Taxonomy" id="1088818"/>
    <lineage>
        <taxon>Eukaryota</taxon>
        <taxon>Viridiplantae</taxon>
        <taxon>Streptophyta</taxon>
        <taxon>Embryophyta</taxon>
        <taxon>Tracheophyta</taxon>
        <taxon>Spermatophyta</taxon>
        <taxon>Magnoliopsida</taxon>
        <taxon>Liliopsida</taxon>
        <taxon>Asparagales</taxon>
        <taxon>Orchidaceae</taxon>
        <taxon>Apostasioideae</taxon>
        <taxon>Apostasia</taxon>
    </lineage>
</organism>
<proteinExistence type="predicted"/>
<evidence type="ECO:0008006" key="4">
    <source>
        <dbReference type="Google" id="ProtNLM"/>
    </source>
</evidence>
<evidence type="ECO:0000313" key="3">
    <source>
        <dbReference type="Proteomes" id="UP000236161"/>
    </source>
</evidence>
<dbReference type="OrthoDB" id="786350at2759"/>
<dbReference type="EMBL" id="KZ451988">
    <property type="protein sequence ID" value="PKA53958.1"/>
    <property type="molecule type" value="Genomic_DNA"/>
</dbReference>
<gene>
    <name evidence="2" type="ORF">AXF42_Ash011438</name>
</gene>
<feature type="chain" id="PRO_5014184801" description="Protein RALF-like 33" evidence="1">
    <location>
        <begin position="22"/>
        <end position="109"/>
    </location>
</feature>
<sequence>MAAGNRKLALLTLLAFFLVFAGEGEGAAAAAAPFLSFNSSSSSASSSLGEHLLVSEWGLESEFGRRLLQISPRYLGYRAVNNADRSAVRPSRPGNAYSRGCQKNYYCRN</sequence>
<keyword evidence="1" id="KW-0732">Signal</keyword>
<accession>A0A2I0AEJ4</accession>
<keyword evidence="3" id="KW-1185">Reference proteome</keyword>
<name>A0A2I0AEJ4_9ASPA</name>